<dbReference type="CDD" id="cd09274">
    <property type="entry name" value="RNase_HI_RT_Ty3"/>
    <property type="match status" value="1"/>
</dbReference>
<dbReference type="GeneID" id="103331166"/>
<dbReference type="InterPro" id="IPR036397">
    <property type="entry name" value="RNaseH_sf"/>
</dbReference>
<keyword evidence="2" id="KW-0808">Transferase</keyword>
<keyword evidence="7" id="KW-0695">RNA-directed DNA polymerase</keyword>
<dbReference type="Pfam" id="PF00665">
    <property type="entry name" value="rve"/>
    <property type="match status" value="1"/>
</dbReference>
<dbReference type="CDD" id="cd00303">
    <property type="entry name" value="retropepsin_like"/>
    <property type="match status" value="1"/>
</dbReference>
<dbReference type="Pfam" id="PF03732">
    <property type="entry name" value="Retrotrans_gag"/>
    <property type="match status" value="1"/>
</dbReference>
<sequence length="1585" mass="179625">MAEEAERAVGEFGPPVATPSAIRRPAIAANNFEIKPAMITMLQNSSVFCGLPNEDPNIHLAIFLEICDTSKFNGVTDDAIRLRLFPFSLKDKAKLWLLSQPQDSIRTWDDLSKKFLAKFFPPAKTAKFRQDIMSFAQYDKEPLYEAWERFKDLLRKCPHHELPTWIQVQTFYNGLSQTSRTLVDAAAGGALMAKTATEAFELLETMASNNYQWPSERMNLKPAGVLEVDAMALLTAQISNLTKKVDSLSVNSINTSTNFGCELCAGPHPSSECTTGNPFASAEQVNQVGELNRQRNNPYSNTYNPGWRNHPNFSWSNTQNVQRPPPGFPAQEKKINLEDALTQLTMSTTQFMTETKTQFQNQQASIQNLEVQVGQLANVISGRNQGVFPSQPEVNPKNQEQAKAITLRKGKQVNTAIDLEKEALEKEKEAKKFAAEMGHAFSPPITTTEKSQEEENSIPIPSLQLKPYVPQIPFPQRLRKNKVDGQFAKFLEMFRKLQINIPFAEALEQMPSYAKFMKDILSKKRKFGEHEKIQLTEECSAILQRKLPPKQKDRGSFKIPCTIGNNFFERALCDLGSSINLLPLSVAKKIGIGEIKPTTVSLQMADRSITYPDGIIEDVLVKVDTLIFPADFLVLDMEEDSDTQLILGRPFLITSRTLIDVEEGLLTLRVGNEQATFKVFEAIKFPREAEDCFHIELIDEIASDTFKKENPSHPLESTLVHAATSQDDNPMVAEYALYLDASQPYHPRQRNQFEPLGAAPPKAAPSVIAAPTLTLKPLPTHLRYAYLGTSETLPVIIAANLSETEEEKVLRVLRKHKTAIGWTIADIKGISPSMCMHRILMEEEHKPSVEHQRRLNPNMKEVVRAEVLKLLDAGIIYPISDSSWVSPTQVVPKKGGMTVVKNENNELVPTRTVTGWRVDRAKIETIEKLPPPSTVKGIRSFLGHAGFYRRFIKDFSKITKPLCKLLLKDSEFNFDSDCLEAFNLLKKKLTTAPVIMAPDWELPFEIMCDASDYAIGAVLGQRKNKLLHVIHYASRTLNDAQLNYATTEKELLAVVFALDKFRSYLLGAKVIVYTDHAALKFLLAKKEAKPRLIRWVLLLQEFDIEIRDKKGSENVVADHLSRLVREDEVIEDVGPILETFPDEQLFSINSEKEFITPWYADFVNYLACGILPPHMSFYQKKKFLSLIKHYYWDDPYLWKHGPDQIIRRCVPETEMADILLHCHTLACGGHYGASKTTAKVLQSGFFWPTLFKDAQDFVARCDPCQRTGNISSRTQMPLNNILEVELFDVWGIDFMGPFPASYGNLYILVAVDYVSKWVEATALPTNDAKVVVRFLRKNIFTRFGVPRAIISDGGTHFCNRQFNSLLAKYGITHKVSTPYHPQTSGQVEVSNRELKKILEKTVSASRKDWSLKLDDALWAYRTAFKAPIGMSPYRLVFGKACHLPVELEHKAFWAIKTLNFDMSSAGEKRKLQLNELEELRNESYENAKIYKDRTKKWHDKHILKKEFYVGQSVLLYNSRLKLFPGKLRSRWSGPFTVLTVYPYGTIEIKNDRDGTTFKVNGHRLKPYVTAAFLEEESTVLLDDPK</sequence>
<dbReference type="InterPro" id="IPR050951">
    <property type="entry name" value="Retrovirus_Pol_polyprotein"/>
</dbReference>
<organism evidence="10 11">
    <name type="scientific">Prunus mume</name>
    <name type="common">Japanese apricot</name>
    <name type="synonym">Armeniaca mume</name>
    <dbReference type="NCBI Taxonomy" id="102107"/>
    <lineage>
        <taxon>Eukaryota</taxon>
        <taxon>Viridiplantae</taxon>
        <taxon>Streptophyta</taxon>
        <taxon>Embryophyta</taxon>
        <taxon>Tracheophyta</taxon>
        <taxon>Spermatophyta</taxon>
        <taxon>Magnoliopsida</taxon>
        <taxon>eudicotyledons</taxon>
        <taxon>Gunneridae</taxon>
        <taxon>Pentapetalae</taxon>
        <taxon>rosids</taxon>
        <taxon>fabids</taxon>
        <taxon>Rosales</taxon>
        <taxon>Rosaceae</taxon>
        <taxon>Amygdaloideae</taxon>
        <taxon>Amygdaleae</taxon>
        <taxon>Prunus</taxon>
    </lineage>
</organism>
<evidence type="ECO:0000256" key="2">
    <source>
        <dbReference type="ARBA" id="ARBA00022679"/>
    </source>
</evidence>
<dbReference type="Gene3D" id="1.10.340.70">
    <property type="match status" value="1"/>
</dbReference>
<evidence type="ECO:0000256" key="1">
    <source>
        <dbReference type="ARBA" id="ARBA00012493"/>
    </source>
</evidence>
<keyword evidence="5" id="KW-0255">Endonuclease</keyword>
<evidence type="ECO:0000256" key="7">
    <source>
        <dbReference type="ARBA" id="ARBA00022918"/>
    </source>
</evidence>
<feature type="coiled-coil region" evidence="8">
    <location>
        <begin position="1462"/>
        <end position="1493"/>
    </location>
</feature>
<dbReference type="RefSeq" id="XP_008231996.1">
    <property type="nucleotide sequence ID" value="XM_008233774.1"/>
</dbReference>
<dbReference type="SUPFAM" id="SSF53098">
    <property type="entry name" value="Ribonuclease H-like"/>
    <property type="match status" value="1"/>
</dbReference>
<feature type="domain" description="Integrase catalytic" evidence="9">
    <location>
        <begin position="1273"/>
        <end position="1440"/>
    </location>
</feature>
<dbReference type="SUPFAM" id="SSF56672">
    <property type="entry name" value="DNA/RNA polymerases"/>
    <property type="match status" value="1"/>
</dbReference>
<dbReference type="InterPro" id="IPR043128">
    <property type="entry name" value="Rev_trsase/Diguanyl_cyclase"/>
</dbReference>
<accession>A0ABM0NZ33</accession>
<dbReference type="Gene3D" id="3.30.420.10">
    <property type="entry name" value="Ribonuclease H-like superfamily/Ribonuclease H"/>
    <property type="match status" value="1"/>
</dbReference>
<keyword evidence="8" id="KW-0175">Coiled coil</keyword>
<evidence type="ECO:0000313" key="10">
    <source>
        <dbReference type="Proteomes" id="UP000694861"/>
    </source>
</evidence>
<evidence type="ECO:0000256" key="3">
    <source>
        <dbReference type="ARBA" id="ARBA00022695"/>
    </source>
</evidence>
<evidence type="ECO:0000256" key="6">
    <source>
        <dbReference type="ARBA" id="ARBA00022801"/>
    </source>
</evidence>
<dbReference type="InterPro" id="IPR005162">
    <property type="entry name" value="Retrotrans_gag_dom"/>
</dbReference>
<dbReference type="Gene3D" id="2.40.70.10">
    <property type="entry name" value="Acid Proteases"/>
    <property type="match status" value="1"/>
</dbReference>
<keyword evidence="10" id="KW-1185">Reference proteome</keyword>
<dbReference type="InterPro" id="IPR012337">
    <property type="entry name" value="RNaseH-like_sf"/>
</dbReference>
<reference evidence="10" key="1">
    <citation type="journal article" date="2012" name="Nat. Commun.">
        <title>The genome of Prunus mume.</title>
        <authorList>
            <person name="Zhang Q."/>
            <person name="Chen W."/>
            <person name="Sun L."/>
            <person name="Zhao F."/>
            <person name="Huang B."/>
            <person name="Yang W."/>
            <person name="Tao Y."/>
            <person name="Wang J."/>
            <person name="Yuan Z."/>
            <person name="Fan G."/>
            <person name="Xing Z."/>
            <person name="Han C."/>
            <person name="Pan H."/>
            <person name="Zhong X."/>
            <person name="Shi W."/>
            <person name="Liang X."/>
            <person name="Du D."/>
            <person name="Sun F."/>
            <person name="Xu Z."/>
            <person name="Hao R."/>
            <person name="Lv T."/>
            <person name="Lv Y."/>
            <person name="Zheng Z."/>
            <person name="Sun M."/>
            <person name="Luo L."/>
            <person name="Cai M."/>
            <person name="Gao Y."/>
            <person name="Wang J."/>
            <person name="Yin Y."/>
            <person name="Xu X."/>
            <person name="Cheng T."/>
            <person name="Wang J."/>
        </authorList>
    </citation>
    <scope>NUCLEOTIDE SEQUENCE [LARGE SCALE GENOMIC DNA]</scope>
</reference>
<dbReference type="Gene3D" id="3.30.70.270">
    <property type="match status" value="1"/>
</dbReference>
<dbReference type="PANTHER" id="PTHR37984">
    <property type="entry name" value="PROTEIN CBG26694"/>
    <property type="match status" value="1"/>
</dbReference>
<name>A0ABM0NZ33_PRUMU</name>
<proteinExistence type="predicted"/>
<gene>
    <name evidence="11" type="primary">LOC103331166</name>
</gene>
<dbReference type="InterPro" id="IPR021109">
    <property type="entry name" value="Peptidase_aspartic_dom_sf"/>
</dbReference>
<evidence type="ECO:0000256" key="4">
    <source>
        <dbReference type="ARBA" id="ARBA00022722"/>
    </source>
</evidence>
<dbReference type="Pfam" id="PF17921">
    <property type="entry name" value="Integrase_H2C2"/>
    <property type="match status" value="1"/>
</dbReference>
<dbReference type="PANTHER" id="PTHR37984:SF5">
    <property type="entry name" value="PROTEIN NYNRIN-LIKE"/>
    <property type="match status" value="1"/>
</dbReference>
<dbReference type="InterPro" id="IPR041588">
    <property type="entry name" value="Integrase_H2C2"/>
</dbReference>
<evidence type="ECO:0000313" key="11">
    <source>
        <dbReference type="RefSeq" id="XP_008231996.1"/>
    </source>
</evidence>
<dbReference type="InterPro" id="IPR041373">
    <property type="entry name" value="RT_RNaseH"/>
</dbReference>
<evidence type="ECO:0000256" key="5">
    <source>
        <dbReference type="ARBA" id="ARBA00022759"/>
    </source>
</evidence>
<evidence type="ECO:0000259" key="9">
    <source>
        <dbReference type="PROSITE" id="PS50994"/>
    </source>
</evidence>
<dbReference type="InterPro" id="IPR043502">
    <property type="entry name" value="DNA/RNA_pol_sf"/>
</dbReference>
<dbReference type="Pfam" id="PF17917">
    <property type="entry name" value="RT_RNaseH"/>
    <property type="match status" value="1"/>
</dbReference>
<dbReference type="InterPro" id="IPR001584">
    <property type="entry name" value="Integrase_cat-core"/>
</dbReference>
<dbReference type="Gene3D" id="3.10.10.10">
    <property type="entry name" value="HIV Type 1 Reverse Transcriptase, subunit A, domain 1"/>
    <property type="match status" value="1"/>
</dbReference>
<dbReference type="Proteomes" id="UP000694861">
    <property type="component" value="Linkage group LG5"/>
</dbReference>
<reference evidence="11" key="2">
    <citation type="submission" date="2025-08" db="UniProtKB">
        <authorList>
            <consortium name="RefSeq"/>
        </authorList>
    </citation>
    <scope>IDENTIFICATION</scope>
</reference>
<protein>
    <recommendedName>
        <fullName evidence="1">RNA-directed DNA polymerase</fullName>
        <ecNumber evidence="1">2.7.7.49</ecNumber>
    </recommendedName>
</protein>
<evidence type="ECO:0000256" key="8">
    <source>
        <dbReference type="SAM" id="Coils"/>
    </source>
</evidence>
<dbReference type="PROSITE" id="PS50994">
    <property type="entry name" value="INTEGRASE"/>
    <property type="match status" value="1"/>
</dbReference>
<keyword evidence="3" id="KW-0548">Nucleotidyltransferase</keyword>
<keyword evidence="6" id="KW-0378">Hydrolase</keyword>
<dbReference type="EC" id="2.7.7.49" evidence="1"/>
<keyword evidence="4" id="KW-0540">Nuclease</keyword>